<name>A0A5A7T1Y0_CUCMM</name>
<feature type="region of interest" description="Disordered" evidence="1">
    <location>
        <begin position="1"/>
        <end position="24"/>
    </location>
</feature>
<accession>A0A5A7T1Y0</accession>
<dbReference type="OrthoDB" id="1939000at2759"/>
<dbReference type="AlphaFoldDB" id="A0A5A7T1Y0"/>
<organism evidence="2 3">
    <name type="scientific">Cucumis melo var. makuwa</name>
    <name type="common">Oriental melon</name>
    <dbReference type="NCBI Taxonomy" id="1194695"/>
    <lineage>
        <taxon>Eukaryota</taxon>
        <taxon>Viridiplantae</taxon>
        <taxon>Streptophyta</taxon>
        <taxon>Embryophyta</taxon>
        <taxon>Tracheophyta</taxon>
        <taxon>Spermatophyta</taxon>
        <taxon>Magnoliopsida</taxon>
        <taxon>eudicotyledons</taxon>
        <taxon>Gunneridae</taxon>
        <taxon>Pentapetalae</taxon>
        <taxon>rosids</taxon>
        <taxon>fabids</taxon>
        <taxon>Cucurbitales</taxon>
        <taxon>Cucurbitaceae</taxon>
        <taxon>Benincaseae</taxon>
        <taxon>Cucumis</taxon>
    </lineage>
</organism>
<comment type="caution">
    <text evidence="2">The sequence shown here is derived from an EMBL/GenBank/DDBJ whole genome shotgun (WGS) entry which is preliminary data.</text>
</comment>
<feature type="region of interest" description="Disordered" evidence="1">
    <location>
        <begin position="54"/>
        <end position="87"/>
    </location>
</feature>
<evidence type="ECO:0000313" key="3">
    <source>
        <dbReference type="Proteomes" id="UP000321393"/>
    </source>
</evidence>
<feature type="compositionally biased region" description="Polar residues" evidence="1">
    <location>
        <begin position="60"/>
        <end position="73"/>
    </location>
</feature>
<dbReference type="Proteomes" id="UP000321393">
    <property type="component" value="Unassembled WGS sequence"/>
</dbReference>
<reference evidence="2 3" key="1">
    <citation type="submission" date="2019-08" db="EMBL/GenBank/DDBJ databases">
        <title>Draft genome sequences of two oriental melons (Cucumis melo L. var makuwa).</title>
        <authorList>
            <person name="Kwon S.-Y."/>
        </authorList>
    </citation>
    <scope>NUCLEOTIDE SEQUENCE [LARGE SCALE GENOMIC DNA]</scope>
    <source>
        <strain evidence="3">cv. SW 3</strain>
        <tissue evidence="2">Leaf</tissue>
    </source>
</reference>
<gene>
    <name evidence="2" type="ORF">E6C27_scaffold597G00160</name>
</gene>
<dbReference type="EMBL" id="SSTE01020050">
    <property type="protein sequence ID" value="KAA0035379.1"/>
    <property type="molecule type" value="Genomic_DNA"/>
</dbReference>
<evidence type="ECO:0000256" key="1">
    <source>
        <dbReference type="SAM" id="MobiDB-lite"/>
    </source>
</evidence>
<sequence length="87" mass="9689">MLNLSLEENCGNSNTLEPSEKGLMPWPRTKLYEQKIQDLVSALAAAERLFEYGGDEGSQKKNVTTVNTGNRISKPNPPRNITDDKKP</sequence>
<protein>
    <submittedName>
        <fullName evidence="2">Uncharacterized protein</fullName>
    </submittedName>
</protein>
<proteinExistence type="predicted"/>
<evidence type="ECO:0000313" key="2">
    <source>
        <dbReference type="EMBL" id="KAA0035379.1"/>
    </source>
</evidence>